<keyword evidence="8" id="KW-0902">Two-component regulatory system</keyword>
<organism evidence="10 11">
    <name type="scientific">Sphingobacterium cellulitidis</name>
    <dbReference type="NCBI Taxonomy" id="1768011"/>
    <lineage>
        <taxon>Bacteria</taxon>
        <taxon>Pseudomonadati</taxon>
        <taxon>Bacteroidota</taxon>
        <taxon>Sphingobacteriia</taxon>
        <taxon>Sphingobacteriales</taxon>
        <taxon>Sphingobacteriaceae</taxon>
        <taxon>Sphingobacterium</taxon>
    </lineage>
</organism>
<dbReference type="Proteomes" id="UP000614460">
    <property type="component" value="Unassembled WGS sequence"/>
</dbReference>
<dbReference type="GO" id="GO:0005524">
    <property type="term" value="F:ATP binding"/>
    <property type="evidence" value="ECO:0007669"/>
    <property type="project" value="UniProtKB-KW"/>
</dbReference>
<dbReference type="InterPro" id="IPR011712">
    <property type="entry name" value="Sig_transdc_His_kin_sub3_dim/P"/>
</dbReference>
<evidence type="ECO:0000256" key="7">
    <source>
        <dbReference type="ARBA" id="ARBA00022840"/>
    </source>
</evidence>
<dbReference type="CDD" id="cd16917">
    <property type="entry name" value="HATPase_UhpB-NarQ-NarX-like"/>
    <property type="match status" value="1"/>
</dbReference>
<evidence type="ECO:0000256" key="4">
    <source>
        <dbReference type="ARBA" id="ARBA00022679"/>
    </source>
</evidence>
<dbReference type="Pfam" id="PF02518">
    <property type="entry name" value="HATPase_c"/>
    <property type="match status" value="1"/>
</dbReference>
<dbReference type="AlphaFoldDB" id="A0A8H9FZE8"/>
<comment type="caution">
    <text evidence="10">The sequence shown here is derived from an EMBL/GenBank/DDBJ whole genome shotgun (WGS) entry which is preliminary data.</text>
</comment>
<dbReference type="GO" id="GO:0046983">
    <property type="term" value="F:protein dimerization activity"/>
    <property type="evidence" value="ECO:0007669"/>
    <property type="project" value="InterPro"/>
</dbReference>
<protein>
    <recommendedName>
        <fullName evidence="2">histidine kinase</fullName>
        <ecNumber evidence="2">2.7.13.3</ecNumber>
    </recommendedName>
</protein>
<dbReference type="PANTHER" id="PTHR24421">
    <property type="entry name" value="NITRATE/NITRITE SENSOR PROTEIN NARX-RELATED"/>
    <property type="match status" value="1"/>
</dbReference>
<dbReference type="InterPro" id="IPR050482">
    <property type="entry name" value="Sensor_HK_TwoCompSys"/>
</dbReference>
<evidence type="ECO:0000256" key="2">
    <source>
        <dbReference type="ARBA" id="ARBA00012438"/>
    </source>
</evidence>
<keyword evidence="3" id="KW-0597">Phosphoprotein</keyword>
<dbReference type="PROSITE" id="PS50109">
    <property type="entry name" value="HIS_KIN"/>
    <property type="match status" value="1"/>
</dbReference>
<dbReference type="Pfam" id="PF07730">
    <property type="entry name" value="HisKA_3"/>
    <property type="match status" value="1"/>
</dbReference>
<reference evidence="10" key="1">
    <citation type="journal article" date="2014" name="Int. J. Syst. Evol. Microbiol.">
        <title>Complete genome sequence of Corynebacterium casei LMG S-19264T (=DSM 44701T), isolated from a smear-ripened cheese.</title>
        <authorList>
            <consortium name="US DOE Joint Genome Institute (JGI-PGF)"/>
            <person name="Walter F."/>
            <person name="Albersmeier A."/>
            <person name="Kalinowski J."/>
            <person name="Ruckert C."/>
        </authorList>
    </citation>
    <scope>NUCLEOTIDE SEQUENCE</scope>
    <source>
        <strain evidence="10">CGMCC 1.15966</strain>
    </source>
</reference>
<evidence type="ECO:0000256" key="6">
    <source>
        <dbReference type="ARBA" id="ARBA00022777"/>
    </source>
</evidence>
<proteinExistence type="predicted"/>
<evidence type="ECO:0000259" key="9">
    <source>
        <dbReference type="PROSITE" id="PS50109"/>
    </source>
</evidence>
<evidence type="ECO:0000313" key="11">
    <source>
        <dbReference type="Proteomes" id="UP000614460"/>
    </source>
</evidence>
<sequence>MLTSTKDKSNSKSDSGRQFTLLQEDCNSDLLCFDVFFKEGPFAIIVLDKNFHVKRVNGRFDYIFGLGGKDLLKRDIFEFLNTEDAYQLKGIFENRDTSAKPLLISLGFKNKKEPFLRIETFVKKFSNRFHEPLYCLLLFDKQFYPHHHWVELKKEIFQAIVDTQEQERFRIGTQLHDSVAQTLYAIKLNLRQLEGERKEKSKEIESIKLMLNEAISQIRNISIDLVPVVLHDFGLKAAIQFMVNRIESPDFQVSIVITKKVEEYDEDIRLVIYRIIQELLNNCLKHSQASKVAVKVGMVKEKIQIIVKDNGVGFNEDLNKQMKKGIGLRSIKNRIDLYQGEMEIISLKNGSSVSITLNLV</sequence>
<dbReference type="SUPFAM" id="SSF55874">
    <property type="entry name" value="ATPase domain of HSP90 chaperone/DNA topoisomerase II/histidine kinase"/>
    <property type="match status" value="1"/>
</dbReference>
<dbReference type="Gene3D" id="3.30.450.20">
    <property type="entry name" value="PAS domain"/>
    <property type="match status" value="1"/>
</dbReference>
<keyword evidence="4" id="KW-0808">Transferase</keyword>
<keyword evidence="11" id="KW-1185">Reference proteome</keyword>
<dbReference type="InterPro" id="IPR036890">
    <property type="entry name" value="HATPase_C_sf"/>
</dbReference>
<accession>A0A8H9FZE8</accession>
<dbReference type="EC" id="2.7.13.3" evidence="2"/>
<dbReference type="InterPro" id="IPR005467">
    <property type="entry name" value="His_kinase_dom"/>
</dbReference>
<dbReference type="RefSeq" id="WP_182498807.1">
    <property type="nucleotide sequence ID" value="NZ_BMKM01000002.1"/>
</dbReference>
<dbReference type="InterPro" id="IPR003594">
    <property type="entry name" value="HATPase_dom"/>
</dbReference>
<dbReference type="NCBIfam" id="TIGR00229">
    <property type="entry name" value="sensory_box"/>
    <property type="match status" value="1"/>
</dbReference>
<keyword evidence="5" id="KW-0547">Nucleotide-binding</keyword>
<evidence type="ECO:0000256" key="5">
    <source>
        <dbReference type="ARBA" id="ARBA00022741"/>
    </source>
</evidence>
<evidence type="ECO:0000313" key="10">
    <source>
        <dbReference type="EMBL" id="GGE14699.1"/>
    </source>
</evidence>
<evidence type="ECO:0000256" key="1">
    <source>
        <dbReference type="ARBA" id="ARBA00000085"/>
    </source>
</evidence>
<dbReference type="PANTHER" id="PTHR24421:SF10">
    <property type="entry name" value="NITRATE_NITRITE SENSOR PROTEIN NARQ"/>
    <property type="match status" value="1"/>
</dbReference>
<dbReference type="SUPFAM" id="SSF55785">
    <property type="entry name" value="PYP-like sensor domain (PAS domain)"/>
    <property type="match status" value="1"/>
</dbReference>
<dbReference type="GO" id="GO:0016020">
    <property type="term" value="C:membrane"/>
    <property type="evidence" value="ECO:0007669"/>
    <property type="project" value="InterPro"/>
</dbReference>
<name>A0A8H9FZE8_9SPHI</name>
<reference evidence="10" key="2">
    <citation type="submission" date="2020-09" db="EMBL/GenBank/DDBJ databases">
        <authorList>
            <person name="Sun Q."/>
            <person name="Zhou Y."/>
        </authorList>
    </citation>
    <scope>NUCLEOTIDE SEQUENCE</scope>
    <source>
        <strain evidence="10">CGMCC 1.15966</strain>
    </source>
</reference>
<dbReference type="Gene3D" id="1.20.5.1930">
    <property type="match status" value="1"/>
</dbReference>
<feature type="domain" description="Histidine kinase" evidence="9">
    <location>
        <begin position="174"/>
        <end position="360"/>
    </location>
</feature>
<dbReference type="GO" id="GO:0000155">
    <property type="term" value="F:phosphorelay sensor kinase activity"/>
    <property type="evidence" value="ECO:0007669"/>
    <property type="project" value="InterPro"/>
</dbReference>
<dbReference type="SMART" id="SM00387">
    <property type="entry name" value="HATPase_c"/>
    <property type="match status" value="1"/>
</dbReference>
<comment type="catalytic activity">
    <reaction evidence="1">
        <text>ATP + protein L-histidine = ADP + protein N-phospho-L-histidine.</text>
        <dbReference type="EC" id="2.7.13.3"/>
    </reaction>
</comment>
<gene>
    <name evidence="10" type="ORF">GCM10011516_10600</name>
</gene>
<dbReference type="InterPro" id="IPR035965">
    <property type="entry name" value="PAS-like_dom_sf"/>
</dbReference>
<dbReference type="InterPro" id="IPR000014">
    <property type="entry name" value="PAS"/>
</dbReference>
<dbReference type="EMBL" id="BMKM01000002">
    <property type="protein sequence ID" value="GGE14699.1"/>
    <property type="molecule type" value="Genomic_DNA"/>
</dbReference>
<evidence type="ECO:0000256" key="3">
    <source>
        <dbReference type="ARBA" id="ARBA00022553"/>
    </source>
</evidence>
<keyword evidence="6 10" id="KW-0418">Kinase</keyword>
<keyword evidence="7" id="KW-0067">ATP-binding</keyword>
<dbReference type="Gene3D" id="3.30.565.10">
    <property type="entry name" value="Histidine kinase-like ATPase, C-terminal domain"/>
    <property type="match status" value="1"/>
</dbReference>
<dbReference type="CDD" id="cd00130">
    <property type="entry name" value="PAS"/>
    <property type="match status" value="1"/>
</dbReference>
<evidence type="ECO:0000256" key="8">
    <source>
        <dbReference type="ARBA" id="ARBA00023012"/>
    </source>
</evidence>